<keyword evidence="10" id="KW-0560">Oxidoreductase</keyword>
<dbReference type="SMART" id="SM01008">
    <property type="entry name" value="Ald_Xan_dh_C"/>
    <property type="match status" value="1"/>
</dbReference>
<dbReference type="InterPro" id="IPR022407">
    <property type="entry name" value="OxRdtase_Mopterin_BS"/>
</dbReference>
<dbReference type="OrthoDB" id="8300278at2759"/>
<dbReference type="FunFam" id="3.30.465.10:FF:000004">
    <property type="entry name" value="Xanthine dehydrogenase/oxidase"/>
    <property type="match status" value="1"/>
</dbReference>
<comment type="similarity">
    <text evidence="3">Belongs to the xanthine dehydrogenase family.</text>
</comment>
<name>A0A8T2N8Q0_9TELE</name>
<evidence type="ECO:0000256" key="9">
    <source>
        <dbReference type="ARBA" id="ARBA00022827"/>
    </source>
</evidence>
<dbReference type="InterPro" id="IPR001810">
    <property type="entry name" value="F-box_dom"/>
</dbReference>
<feature type="domain" description="DH" evidence="15">
    <location>
        <begin position="1793"/>
        <end position="1981"/>
    </location>
</feature>
<dbReference type="GO" id="GO:0043546">
    <property type="term" value="F:molybdopterin cofactor binding"/>
    <property type="evidence" value="ECO:0007669"/>
    <property type="project" value="InterPro"/>
</dbReference>
<dbReference type="InterPro" id="IPR036047">
    <property type="entry name" value="F-box-like_dom_sf"/>
</dbReference>
<dbReference type="InterPro" id="IPR005107">
    <property type="entry name" value="CO_DH_flav_C"/>
</dbReference>
<dbReference type="FunFam" id="3.30.390.50:FF:000001">
    <property type="entry name" value="Xanthine dehydrogenase oxidase"/>
    <property type="match status" value="1"/>
</dbReference>
<evidence type="ECO:0000256" key="5">
    <source>
        <dbReference type="ARBA" id="ARBA00022505"/>
    </source>
</evidence>
<evidence type="ECO:0000256" key="11">
    <source>
        <dbReference type="ARBA" id="ARBA00023004"/>
    </source>
</evidence>
<keyword evidence="5" id="KW-0500">Molybdenum</keyword>
<dbReference type="InterPro" id="IPR002346">
    <property type="entry name" value="Mopterin_DH_FAD-bd"/>
</dbReference>
<evidence type="ECO:0000259" key="17">
    <source>
        <dbReference type="PROSITE" id="PS51387"/>
    </source>
</evidence>
<dbReference type="SUPFAM" id="SSF48065">
    <property type="entry name" value="DBL homology domain (DH-domain)"/>
    <property type="match status" value="1"/>
</dbReference>
<dbReference type="Pfam" id="PF20256">
    <property type="entry name" value="MoCoBD_2"/>
    <property type="match status" value="1"/>
</dbReference>
<dbReference type="InterPro" id="IPR016166">
    <property type="entry name" value="FAD-bd_PCMH"/>
</dbReference>
<dbReference type="SUPFAM" id="SSF56176">
    <property type="entry name" value="FAD-binding/transporter-associated domain-like"/>
    <property type="match status" value="1"/>
</dbReference>
<dbReference type="PROSITE" id="PS50003">
    <property type="entry name" value="PH_DOMAIN"/>
    <property type="match status" value="1"/>
</dbReference>
<dbReference type="Gene3D" id="3.30.390.50">
    <property type="entry name" value="CO dehydrogenase flavoprotein, C-terminal domain"/>
    <property type="match status" value="1"/>
</dbReference>
<evidence type="ECO:0000256" key="12">
    <source>
        <dbReference type="ARBA" id="ARBA00023014"/>
    </source>
</evidence>
<feature type="domain" description="F-box" evidence="16">
    <location>
        <begin position="1292"/>
        <end position="1338"/>
    </location>
</feature>
<dbReference type="Gene3D" id="1.20.900.10">
    <property type="entry name" value="Dbl homology (DH) domain"/>
    <property type="match status" value="1"/>
</dbReference>
<comment type="cofactor">
    <cofactor evidence="13">
        <name>[2Fe-2S] cluster</name>
        <dbReference type="ChEBI" id="CHEBI:190135"/>
    </cofactor>
</comment>
<evidence type="ECO:0008006" key="20">
    <source>
        <dbReference type="Google" id="ProtNLM"/>
    </source>
</evidence>
<keyword evidence="11" id="KW-0408">Iron</keyword>
<dbReference type="CDD" id="cd00160">
    <property type="entry name" value="RhoGEF"/>
    <property type="match status" value="1"/>
</dbReference>
<keyword evidence="6" id="KW-0285">Flavoprotein</keyword>
<dbReference type="InterPro" id="IPR036884">
    <property type="entry name" value="2Fe-2S-bd_dom_sf"/>
</dbReference>
<dbReference type="Pfam" id="PF12937">
    <property type="entry name" value="F-box-like"/>
    <property type="match status" value="1"/>
</dbReference>
<dbReference type="PROSITE" id="PS50181">
    <property type="entry name" value="FBOX"/>
    <property type="match status" value="1"/>
</dbReference>
<dbReference type="FunFam" id="3.30.365.10:FF:000001">
    <property type="entry name" value="Xanthine dehydrogenase oxidase"/>
    <property type="match status" value="1"/>
</dbReference>
<dbReference type="InterPro" id="IPR035899">
    <property type="entry name" value="DBL_dom_sf"/>
</dbReference>
<dbReference type="Gene3D" id="1.20.1280.50">
    <property type="match status" value="1"/>
</dbReference>
<comment type="subunit">
    <text evidence="4">Homodimer.</text>
</comment>
<evidence type="ECO:0000259" key="14">
    <source>
        <dbReference type="PROSITE" id="PS50003"/>
    </source>
</evidence>
<dbReference type="GO" id="GO:0051537">
    <property type="term" value="F:2 iron, 2 sulfur cluster binding"/>
    <property type="evidence" value="ECO:0007669"/>
    <property type="project" value="UniProtKB-KW"/>
</dbReference>
<dbReference type="FunFam" id="3.90.1170.50:FF:000001">
    <property type="entry name" value="Aldehyde oxidase 1"/>
    <property type="match status" value="1"/>
</dbReference>
<dbReference type="Pfam" id="PF01799">
    <property type="entry name" value="Fer2_2"/>
    <property type="match status" value="1"/>
</dbReference>
<dbReference type="SUPFAM" id="SSF50729">
    <property type="entry name" value="PH domain-like"/>
    <property type="match status" value="1"/>
</dbReference>
<dbReference type="Gene3D" id="3.30.365.10">
    <property type="entry name" value="Aldehyde oxidase/xanthine dehydrogenase, molybdopterin binding domain"/>
    <property type="match status" value="5"/>
</dbReference>
<evidence type="ECO:0000256" key="13">
    <source>
        <dbReference type="ARBA" id="ARBA00034078"/>
    </source>
</evidence>
<evidence type="ECO:0000313" key="19">
    <source>
        <dbReference type="Proteomes" id="UP000824540"/>
    </source>
</evidence>
<dbReference type="InterPro" id="IPR001849">
    <property type="entry name" value="PH_domain"/>
</dbReference>
<evidence type="ECO:0000256" key="2">
    <source>
        <dbReference type="ARBA" id="ARBA00001974"/>
    </source>
</evidence>
<dbReference type="Proteomes" id="UP000824540">
    <property type="component" value="Unassembled WGS sequence"/>
</dbReference>
<dbReference type="InterPro" id="IPR016208">
    <property type="entry name" value="Ald_Oxase/xanthine_DH-like"/>
</dbReference>
<dbReference type="PROSITE" id="PS50010">
    <property type="entry name" value="DH_2"/>
    <property type="match status" value="1"/>
</dbReference>
<dbReference type="SUPFAM" id="SSF56003">
    <property type="entry name" value="Molybdenum cofactor-binding domain"/>
    <property type="match status" value="1"/>
</dbReference>
<dbReference type="Pfam" id="PF14252">
    <property type="entry name" value="DUF4347"/>
    <property type="match status" value="1"/>
</dbReference>
<dbReference type="InterPro" id="IPR036856">
    <property type="entry name" value="Ald_Oxase/Xan_DH_a/b_sf"/>
</dbReference>
<dbReference type="Pfam" id="PF00621">
    <property type="entry name" value="RhoGEF"/>
    <property type="match status" value="1"/>
</dbReference>
<dbReference type="FunFam" id="3.30.43.10:FF:000001">
    <property type="entry name" value="Xanthine dehydrogenase/oxidase"/>
    <property type="match status" value="1"/>
</dbReference>
<protein>
    <recommendedName>
        <fullName evidence="20">Xanthine dehydrogenase</fullName>
    </recommendedName>
</protein>
<dbReference type="PROSITE" id="PS51387">
    <property type="entry name" value="FAD_PCMH"/>
    <property type="match status" value="1"/>
</dbReference>
<dbReference type="SMART" id="SM01092">
    <property type="entry name" value="CO_deh_flav_C"/>
    <property type="match status" value="1"/>
</dbReference>
<dbReference type="InterPro" id="IPR025592">
    <property type="entry name" value="DUF4347"/>
</dbReference>
<evidence type="ECO:0000256" key="4">
    <source>
        <dbReference type="ARBA" id="ARBA00011738"/>
    </source>
</evidence>
<keyword evidence="12" id="KW-0411">Iron-sulfur</keyword>
<dbReference type="InterPro" id="IPR016169">
    <property type="entry name" value="FAD-bd_PCMH_sub2"/>
</dbReference>
<feature type="domain" description="FAD-binding PCMH-type" evidence="17">
    <location>
        <begin position="134"/>
        <end position="291"/>
    </location>
</feature>
<dbReference type="GO" id="GO:0016491">
    <property type="term" value="F:oxidoreductase activity"/>
    <property type="evidence" value="ECO:0007669"/>
    <property type="project" value="UniProtKB-KW"/>
</dbReference>
<reference evidence="18" key="1">
    <citation type="thesis" date="2021" institute="BYU ScholarsArchive" country="Provo, UT, USA">
        <title>Applications of and Algorithms for Genome Assembly and Genomic Analyses with an Emphasis on Marine Teleosts.</title>
        <authorList>
            <person name="Pickett B.D."/>
        </authorList>
    </citation>
    <scope>NUCLEOTIDE SEQUENCE</scope>
    <source>
        <strain evidence="18">HI-2016</strain>
    </source>
</reference>
<dbReference type="SMART" id="SM00256">
    <property type="entry name" value="FBOX"/>
    <property type="match status" value="1"/>
</dbReference>
<evidence type="ECO:0000256" key="3">
    <source>
        <dbReference type="ARBA" id="ARBA00006849"/>
    </source>
</evidence>
<dbReference type="SUPFAM" id="SSF54665">
    <property type="entry name" value="CO dehydrogenase molybdoprotein N-domain-like"/>
    <property type="match status" value="1"/>
</dbReference>
<dbReference type="InterPro" id="IPR008274">
    <property type="entry name" value="AldOxase/xan_DH_MoCoBD1"/>
</dbReference>
<proteinExistence type="inferred from homology"/>
<dbReference type="PANTHER" id="PTHR45444">
    <property type="entry name" value="XANTHINE DEHYDROGENASE"/>
    <property type="match status" value="1"/>
</dbReference>
<dbReference type="Gene3D" id="2.30.29.30">
    <property type="entry name" value="Pleckstrin-homology domain (PH domain)/Phosphotyrosine-binding domain (PTB)"/>
    <property type="match status" value="1"/>
</dbReference>
<dbReference type="InterPro" id="IPR036318">
    <property type="entry name" value="FAD-bd_PCMH-like_sf"/>
</dbReference>
<evidence type="ECO:0000259" key="16">
    <source>
        <dbReference type="PROSITE" id="PS50181"/>
    </source>
</evidence>
<evidence type="ECO:0000256" key="6">
    <source>
        <dbReference type="ARBA" id="ARBA00022630"/>
    </source>
</evidence>
<dbReference type="EMBL" id="JAFBMS010000102">
    <property type="protein sequence ID" value="KAG9336306.1"/>
    <property type="molecule type" value="Genomic_DNA"/>
</dbReference>
<comment type="cofactor">
    <cofactor evidence="2">
        <name>FAD</name>
        <dbReference type="ChEBI" id="CHEBI:57692"/>
    </cofactor>
</comment>
<dbReference type="PANTHER" id="PTHR45444:SF3">
    <property type="entry name" value="XANTHINE DEHYDROGENASE"/>
    <property type="match status" value="1"/>
</dbReference>
<keyword evidence="8" id="KW-0479">Metal-binding</keyword>
<evidence type="ECO:0000256" key="10">
    <source>
        <dbReference type="ARBA" id="ARBA00023002"/>
    </source>
</evidence>
<accession>A0A8T2N8Q0</accession>
<dbReference type="InterPro" id="IPR011993">
    <property type="entry name" value="PH-like_dom_sf"/>
</dbReference>
<keyword evidence="9" id="KW-0274">FAD</keyword>
<comment type="caution">
    <text evidence="18">The sequence shown here is derived from an EMBL/GenBank/DDBJ whole genome shotgun (WGS) entry which is preliminary data.</text>
</comment>
<keyword evidence="7" id="KW-0001">2Fe-2S</keyword>
<dbReference type="Gene3D" id="1.10.150.120">
    <property type="entry name" value="[2Fe-2S]-binding domain"/>
    <property type="match status" value="1"/>
</dbReference>
<gene>
    <name evidence="18" type="ORF">JZ751_002653</name>
</gene>
<comment type="cofactor">
    <cofactor evidence="1">
        <name>Mo-molybdopterin</name>
        <dbReference type="ChEBI" id="CHEBI:71302"/>
    </cofactor>
</comment>
<evidence type="ECO:0000259" key="15">
    <source>
        <dbReference type="PROSITE" id="PS50010"/>
    </source>
</evidence>
<dbReference type="Pfam" id="PF00941">
    <property type="entry name" value="FAD_binding_5"/>
    <property type="match status" value="1"/>
</dbReference>
<dbReference type="FunFam" id="3.30.365.10:FF:000004">
    <property type="entry name" value="Xanthine dehydrogenase oxidase"/>
    <property type="match status" value="1"/>
</dbReference>
<dbReference type="InterPro" id="IPR000219">
    <property type="entry name" value="DH_dom"/>
</dbReference>
<dbReference type="PROSITE" id="PS00559">
    <property type="entry name" value="MOLYBDOPTERIN_EUK"/>
    <property type="match status" value="1"/>
</dbReference>
<dbReference type="SUPFAM" id="SSF81383">
    <property type="entry name" value="F-box domain"/>
    <property type="match status" value="1"/>
</dbReference>
<dbReference type="InterPro" id="IPR046867">
    <property type="entry name" value="AldOxase/xan_DH_MoCoBD2"/>
</dbReference>
<evidence type="ECO:0000256" key="8">
    <source>
        <dbReference type="ARBA" id="ARBA00022723"/>
    </source>
</evidence>
<dbReference type="GO" id="GO:0005085">
    <property type="term" value="F:guanyl-nucleotide exchange factor activity"/>
    <property type="evidence" value="ECO:0007669"/>
    <property type="project" value="InterPro"/>
</dbReference>
<evidence type="ECO:0000256" key="1">
    <source>
        <dbReference type="ARBA" id="ARBA00001924"/>
    </source>
</evidence>
<feature type="domain" description="PH" evidence="14">
    <location>
        <begin position="2013"/>
        <end position="2126"/>
    </location>
</feature>
<evidence type="ECO:0000256" key="7">
    <source>
        <dbReference type="ARBA" id="ARBA00022714"/>
    </source>
</evidence>
<dbReference type="InterPro" id="IPR036683">
    <property type="entry name" value="CO_DH_flav_C_dom_sf"/>
</dbReference>
<organism evidence="18 19">
    <name type="scientific">Albula glossodonta</name>
    <name type="common">roundjaw bonefish</name>
    <dbReference type="NCBI Taxonomy" id="121402"/>
    <lineage>
        <taxon>Eukaryota</taxon>
        <taxon>Metazoa</taxon>
        <taxon>Chordata</taxon>
        <taxon>Craniata</taxon>
        <taxon>Vertebrata</taxon>
        <taxon>Euteleostomi</taxon>
        <taxon>Actinopterygii</taxon>
        <taxon>Neopterygii</taxon>
        <taxon>Teleostei</taxon>
        <taxon>Albuliformes</taxon>
        <taxon>Albulidae</taxon>
        <taxon>Albula</taxon>
    </lineage>
</organism>
<dbReference type="Gene3D" id="3.30.465.10">
    <property type="match status" value="1"/>
</dbReference>
<dbReference type="SUPFAM" id="SSF47741">
    <property type="entry name" value="CO dehydrogenase ISP C-domain like"/>
    <property type="match status" value="1"/>
</dbReference>
<dbReference type="Pfam" id="PF01315">
    <property type="entry name" value="Ald_Xan_dh_C"/>
    <property type="match status" value="1"/>
</dbReference>
<dbReference type="GO" id="GO:0071949">
    <property type="term" value="F:FAD binding"/>
    <property type="evidence" value="ECO:0007669"/>
    <property type="project" value="InterPro"/>
</dbReference>
<dbReference type="Gene3D" id="3.90.1170.50">
    <property type="entry name" value="Aldehyde oxidase/xanthine dehydrogenase, a/b hammerhead"/>
    <property type="match status" value="1"/>
</dbReference>
<dbReference type="SMART" id="SM00325">
    <property type="entry name" value="RhoGEF"/>
    <property type="match status" value="1"/>
</dbReference>
<dbReference type="Pfam" id="PF03450">
    <property type="entry name" value="CO_deh_flav_C"/>
    <property type="match status" value="1"/>
</dbReference>
<dbReference type="InterPro" id="IPR000674">
    <property type="entry name" value="Ald_Oxase/Xan_DH_a/b"/>
</dbReference>
<dbReference type="GO" id="GO:0005506">
    <property type="term" value="F:iron ion binding"/>
    <property type="evidence" value="ECO:0007669"/>
    <property type="project" value="InterPro"/>
</dbReference>
<dbReference type="FunFam" id="3.30.365.10:FF:000003">
    <property type="entry name" value="Aldehyde oxidase 1"/>
    <property type="match status" value="1"/>
</dbReference>
<dbReference type="CDD" id="cd22173">
    <property type="entry name" value="F-box_ECT2L"/>
    <property type="match status" value="1"/>
</dbReference>
<dbReference type="Pfam" id="PF02738">
    <property type="entry name" value="MoCoBD_1"/>
    <property type="match status" value="1"/>
</dbReference>
<dbReference type="SUPFAM" id="SSF55447">
    <property type="entry name" value="CO dehydrogenase flavoprotein C-terminal domain-like"/>
    <property type="match status" value="1"/>
</dbReference>
<evidence type="ECO:0000313" key="18">
    <source>
        <dbReference type="EMBL" id="KAG9336306.1"/>
    </source>
</evidence>
<keyword evidence="19" id="KW-1185">Reference proteome</keyword>
<sequence length="2132" mass="237334">MSKDIIAKMPMDLDSIGDELIFFVNGKKWALWGPSSVCSLHLCAVTTVEGIGSVATKLHPVQERIAKAHGSQCGFCTPGIVMSMYALLRNSPRPSMLDIEEAFQGNLCRCTGYRPILEGYKSFTKRLEKKSQTQLRFKGERVLWIQPSTLGELLDLKAQYPAAKLVIGNTEVGIVFGAACTLTQLGEVLRDSVRDLPSHQTEVFRAVLEQLRWFAGKQIRNVAAIGGNIMTASPISDLNPVFMAAGCNLTLLSKGGKRVLQMDDKFFTGYRRTALIPEEILLSIEIPYTKKGQYFSAFKQSPRREDDIAIVTCGMNVVFEEDTNTVKDLRLSYGGMAPTTVLARNTSNQLIGRTWNEELMQEACSLLAEEMTLDPSAPGGLVTYRRTLTISLFFKFYLTVQHKLAQDLRAEGIPMEDLRPDYASAIELYHKEPPSSIQVYQAVPPGQSEIDVVGRPIMHLSAMKQATGEAVYCDDIPLYENELYLALVTSTKAHAHIQFIDTAEALALPGVVTFLSAKDIPGSNSTGPAVYDETVFADEMVTCVGHIVGAIVADTQTHAQRAAKAVKISYRELKPIVTIQEAITYKSFFQPVRSIERGNLTQGFQEADHILEGEMHMGGQEHFYLETNCTLAVPRGEDGEMELFVSTQSIAKTQQLVARALGVPANRIVCRVKRMGGGFGGKESKSTILSTVVAVAAQKLKKPVRCMLDRDEDMLVTGGRHPFFGRYKVGFMKTGKIVALDVTYYNNAGNSMDLSLSIMERALFHMENSYNIPHVRGTGYLCKTNLPSNTAFRGFGGPQGMMVAEDWMSNVALYCNLPPEQVRRLNMYKEGDLTPFNQCLDQFTIDRCWDECLSISQYHQRRAQVQRFNKQHRWKKRGISIIPTKFGISFTAVFLNQAGALVHVYVDGSVLLTHGGTEMGQGLHTKMVQVASKTLGIPTSKIHISETSTNTVPNTSPTAASASSDLNGMAVYNACHTLIQRLEPYKSKNPKGCWEDWVKAAYFDRVNLSANGFYKTPDLGYNFETNQGRPFNYFSYGCACSEVEIDCLTGDHTNLHTSIVMDVGKSLNPAIDIGQGVGLFTLEELRYSPQGVLFTRGPGMYKIPAFGDIPTELHVSLLRDAPNDKAIFSSKAVGEPPLFLAASVFYAIKDAIAAARAESGLSGPFRLDSPASPERIRNACEDSFTKLCPPADPGTFTPWAVQLWQLNSTAYQSSVMEDGSLVAAETRFSAWTPICNKPSNQQERTTLILHWFDLWTDRQRKQFIHSILTRCSKSQLNFTRDWFLERVPIIHLDFTTVLPRFLSLYILSYLNPQDLCQASQVSWHWKLLAEQDCLWAPKCMMRGWFLPYTPGDCEYGAWKRHYVACVGSLDYLTPREAAATYGTLNQALGDEKEEEEERKRERLVRQAIREKVVDQKRTTLKSRTPWLSNSWTPGTPADRLRSSMSQPGLTAALVLIGEKSHAQSSVSQLLVQEARRCSANDSALQKSRVTSALRSLSKGRGICGSSYPMSIRQLQSRQHRSVCQPPLHLLLVSSRVPAYELVLCGARGSVVPVLYDYSGTTLETLLYRTEKALRGQRAQSVAILAEGGAGEIRLMQDCRITEKTVLNSDIREFWEKLSVLVVPPAEGGRLDIFVPLAASVTGMELISKLSSLTGLDVSAPTGTATGSYQHILSEWSGQNAFPPRVYLGEAQLLGWCRQAEWLQESLAVMRVQLRPQLQQLSEETRGRALGQFLSDVVGLSEIHDPVKFLSEFLQGRCEEGGVGHSSRTFLTEGDSNSPISGIPQQGVGGSMDRRMTLAEEVLHSEEAYVQFLQAVVRVYADPLKAALNSSRAILSSANFLMVFSPVLDILEVNSLFLEGIAERLKEWGPAQCLGDVFLRLCSKLRTYTNFFNNYPTVLRTIDKCREMTPAFRAFLKRHDRTLATSMLSLQELLLLPSVRIEEYVSLLESLFLVTTQKHPDHLHLRSALETLSQYRNFLHKLKKNTDGDNRILEVQRRIQTCPNLQEGNRHLITVQEVGLLHSPDEDITASLRVYEHVGDLGLFLFNDALVLSKRSVSHRPFSHSCSSTHTFLASVALHTLSVLDITDTKYVRNAFALEGPKRRWVCATDREEEKVTWLSALQRAINAAIGDS</sequence>
<dbReference type="InterPro" id="IPR002888">
    <property type="entry name" value="2Fe-2S-bd"/>
</dbReference>
<dbReference type="InterPro" id="IPR037165">
    <property type="entry name" value="AldOxase/xan_DH_Mopterin-bd_sf"/>
</dbReference>